<sequence>MRILVSVSQVVQSHSGRSSIMSSNYGRTGKS</sequence>
<reference evidence="1 2" key="1">
    <citation type="journal article" date="2019" name="Genome Biol. Evol.">
        <title>Insights into the evolution of the New World diploid cottons (Gossypium, subgenus Houzingenia) based on genome sequencing.</title>
        <authorList>
            <person name="Grover C.E."/>
            <person name="Arick M.A. 2nd"/>
            <person name="Thrash A."/>
            <person name="Conover J.L."/>
            <person name="Sanders W.S."/>
            <person name="Peterson D.G."/>
            <person name="Frelichowski J.E."/>
            <person name="Scheffler J.A."/>
            <person name="Scheffler B.E."/>
            <person name="Wendel J.F."/>
        </authorList>
    </citation>
    <scope>NUCLEOTIDE SEQUENCE [LARGE SCALE GENOMIC DNA]</scope>
    <source>
        <strain evidence="1">4</strain>
        <tissue evidence="1">Leaf</tissue>
    </source>
</reference>
<evidence type="ECO:0000313" key="2">
    <source>
        <dbReference type="Proteomes" id="UP000593574"/>
    </source>
</evidence>
<gene>
    <name evidence="1" type="ORF">Golax_015689</name>
</gene>
<name>A0A7J8YUU6_9ROSI</name>
<protein>
    <submittedName>
        <fullName evidence="1">Uncharacterized protein</fullName>
    </submittedName>
</protein>
<organism evidence="1 2">
    <name type="scientific">Gossypium laxum</name>
    <dbReference type="NCBI Taxonomy" id="34288"/>
    <lineage>
        <taxon>Eukaryota</taxon>
        <taxon>Viridiplantae</taxon>
        <taxon>Streptophyta</taxon>
        <taxon>Embryophyta</taxon>
        <taxon>Tracheophyta</taxon>
        <taxon>Spermatophyta</taxon>
        <taxon>Magnoliopsida</taxon>
        <taxon>eudicotyledons</taxon>
        <taxon>Gunneridae</taxon>
        <taxon>Pentapetalae</taxon>
        <taxon>rosids</taxon>
        <taxon>malvids</taxon>
        <taxon>Malvales</taxon>
        <taxon>Malvaceae</taxon>
        <taxon>Malvoideae</taxon>
        <taxon>Gossypium</taxon>
    </lineage>
</organism>
<evidence type="ECO:0000313" key="1">
    <source>
        <dbReference type="EMBL" id="MBA0703361.1"/>
    </source>
</evidence>
<dbReference type="AlphaFoldDB" id="A0A7J8YUU6"/>
<keyword evidence="2" id="KW-1185">Reference proteome</keyword>
<accession>A0A7J8YUU6</accession>
<comment type="caution">
    <text evidence="1">The sequence shown here is derived from an EMBL/GenBank/DDBJ whole genome shotgun (WGS) entry which is preliminary data.</text>
</comment>
<dbReference type="Proteomes" id="UP000593574">
    <property type="component" value="Unassembled WGS sequence"/>
</dbReference>
<proteinExistence type="predicted"/>
<dbReference type="EMBL" id="JABEZV010000001">
    <property type="protein sequence ID" value="MBA0703361.1"/>
    <property type="molecule type" value="Genomic_DNA"/>
</dbReference>